<gene>
    <name evidence="2" type="ORF">T440DRAFT_477125</name>
</gene>
<evidence type="ECO:0000313" key="2">
    <source>
        <dbReference type="EMBL" id="KAF2853318.1"/>
    </source>
</evidence>
<accession>A0A6A7BGU2</accession>
<feature type="region of interest" description="Disordered" evidence="1">
    <location>
        <begin position="1"/>
        <end position="44"/>
    </location>
</feature>
<name>A0A6A7BGU2_9PLEO</name>
<keyword evidence="3" id="KW-1185">Reference proteome</keyword>
<protein>
    <submittedName>
        <fullName evidence="2">Uncharacterized protein</fullName>
    </submittedName>
</protein>
<reference evidence="2" key="1">
    <citation type="submission" date="2020-01" db="EMBL/GenBank/DDBJ databases">
        <authorList>
            <consortium name="DOE Joint Genome Institute"/>
            <person name="Haridas S."/>
            <person name="Albert R."/>
            <person name="Binder M."/>
            <person name="Bloem J."/>
            <person name="Labutti K."/>
            <person name="Salamov A."/>
            <person name="Andreopoulos B."/>
            <person name="Baker S.E."/>
            <person name="Barry K."/>
            <person name="Bills G."/>
            <person name="Bluhm B.H."/>
            <person name="Cannon C."/>
            <person name="Castanera R."/>
            <person name="Culley D.E."/>
            <person name="Daum C."/>
            <person name="Ezra D."/>
            <person name="Gonzalez J.B."/>
            <person name="Henrissat B."/>
            <person name="Kuo A."/>
            <person name="Liang C."/>
            <person name="Lipzen A."/>
            <person name="Lutzoni F."/>
            <person name="Magnuson J."/>
            <person name="Mondo S."/>
            <person name="Nolan M."/>
            <person name="Ohm R."/>
            <person name="Pangilinan J."/>
            <person name="Park H.-J."/>
            <person name="Ramirez L."/>
            <person name="Alfaro M."/>
            <person name="Sun H."/>
            <person name="Tritt A."/>
            <person name="Yoshinaga Y."/>
            <person name="Zwiers L.-H."/>
            <person name="Turgeon B.G."/>
            <person name="Goodwin S.B."/>
            <person name="Spatafora J.W."/>
            <person name="Crous P.W."/>
            <person name="Grigoriev I.V."/>
        </authorList>
    </citation>
    <scope>NUCLEOTIDE SEQUENCE</scope>
    <source>
        <strain evidence="2">IPT5</strain>
    </source>
</reference>
<organism evidence="2 3">
    <name type="scientific">Plenodomus tracheiphilus IPT5</name>
    <dbReference type="NCBI Taxonomy" id="1408161"/>
    <lineage>
        <taxon>Eukaryota</taxon>
        <taxon>Fungi</taxon>
        <taxon>Dikarya</taxon>
        <taxon>Ascomycota</taxon>
        <taxon>Pezizomycotina</taxon>
        <taxon>Dothideomycetes</taxon>
        <taxon>Pleosporomycetidae</taxon>
        <taxon>Pleosporales</taxon>
        <taxon>Pleosporineae</taxon>
        <taxon>Leptosphaeriaceae</taxon>
        <taxon>Plenodomus</taxon>
    </lineage>
</organism>
<dbReference type="Proteomes" id="UP000799423">
    <property type="component" value="Unassembled WGS sequence"/>
</dbReference>
<proteinExistence type="predicted"/>
<dbReference type="AlphaFoldDB" id="A0A6A7BGU2"/>
<sequence>MIGAMDSTGPWLSSPRPAPPSPRRAGGCEQANLGKPRPTSPQVAAARMGMGTLKPRTQAAIDDKYTHQPFPLPTMSSRIDARLSPQSHGFHVSPTVLSECTVVPL</sequence>
<evidence type="ECO:0000256" key="1">
    <source>
        <dbReference type="SAM" id="MobiDB-lite"/>
    </source>
</evidence>
<evidence type="ECO:0000313" key="3">
    <source>
        <dbReference type="Proteomes" id="UP000799423"/>
    </source>
</evidence>
<dbReference type="EMBL" id="MU006296">
    <property type="protein sequence ID" value="KAF2853318.1"/>
    <property type="molecule type" value="Genomic_DNA"/>
</dbReference>